<accession>A0A4V1ALJ2</accession>
<dbReference type="KEGG" id="lji:ELX58_01075"/>
<evidence type="ECO:0000256" key="1">
    <source>
        <dbReference type="ARBA" id="ARBA00001670"/>
    </source>
</evidence>
<dbReference type="GO" id="GO:0070004">
    <property type="term" value="F:cysteine-type exopeptidase activity"/>
    <property type="evidence" value="ECO:0007669"/>
    <property type="project" value="InterPro"/>
</dbReference>
<name>A0A4V1ALJ2_9LACO</name>
<keyword evidence="8" id="KW-1185">Reference proteome</keyword>
<dbReference type="GO" id="GO:0006508">
    <property type="term" value="P:proteolysis"/>
    <property type="evidence" value="ECO:0007669"/>
    <property type="project" value="UniProtKB-KW"/>
</dbReference>
<proteinExistence type="inferred from homology"/>
<dbReference type="PANTHER" id="PTHR12994">
    <property type="entry name" value="SECERNIN"/>
    <property type="match status" value="1"/>
</dbReference>
<dbReference type="OrthoDB" id="9764088at2"/>
<dbReference type="NCBIfam" id="NF033678">
    <property type="entry name" value="C69_fam_dipept"/>
    <property type="match status" value="1"/>
</dbReference>
<evidence type="ECO:0000256" key="6">
    <source>
        <dbReference type="RuleBase" id="RU364089"/>
    </source>
</evidence>
<evidence type="ECO:0000256" key="5">
    <source>
        <dbReference type="ARBA" id="ARBA00022997"/>
    </source>
</evidence>
<sequence length="478" mass="55129">MKDFKTCTTMLVGKAASTDGSTIVGRNEDIREPKFPIKFLVRPAHDNQNQTFTSEKTGVKIPLPKHAYRYTCQPVAMSGFSNHAYEEGGVNEKNVCMSATETTSNNQQFLKADPLTKYGLNEIDMPTVILPYINSAQDGVKRLGKLLEKYGTGESNGIIFSDKNEIWYVETAGGHHWVAQRIPDDCYAIAPNQMMIQNVDFDDPKNFMWSPDLPEFVKQHHLNPDLKEFNWRHIAGTRTTHDLHFSNGRAWYGQRMFTSSAKQSPMDPEIPFLHHPDHKLSIVDVEKFLSSHYQGTPYDPYGKDKVHHYKFRPVGVSTNRASHILQIRNDRNLKYSCVEWLGLGNLVFSPYVPFYTNISQTPANYQTAGDHFDRHSAYWMYELLQSLVIPHYHGLIKTVNQYREACQSDEFKLLNHFDQQAKQIQPDQMTNFLTKASFKMANHITYKTQTLIRQLIEKTLALQNDQYIKNYSTPPRKY</sequence>
<dbReference type="InterPro" id="IPR047804">
    <property type="entry name" value="C69_dipept_A-like"/>
</dbReference>
<dbReference type="Proteomes" id="UP000294321">
    <property type="component" value="Chromosome"/>
</dbReference>
<evidence type="ECO:0000256" key="2">
    <source>
        <dbReference type="ARBA" id="ARBA00007225"/>
    </source>
</evidence>
<dbReference type="EMBL" id="CP034726">
    <property type="protein sequence ID" value="QBP17789.1"/>
    <property type="molecule type" value="Genomic_DNA"/>
</dbReference>
<reference evidence="8" key="1">
    <citation type="submission" date="2018-12" db="EMBL/GenBank/DDBJ databases">
        <title>A new species of lactobacillus.</title>
        <authorList>
            <person name="Jian Y."/>
            <person name="Xin L."/>
            <person name="Hong Z.J."/>
            <person name="Ming L.Z."/>
            <person name="Hong X.Z."/>
        </authorList>
    </citation>
    <scope>NUCLEOTIDE SEQUENCE [LARGE SCALE GENOMIC DNA]</scope>
    <source>
        <strain evidence="8">HSLZ-75</strain>
    </source>
</reference>
<dbReference type="AlphaFoldDB" id="A0A4V1ALJ2"/>
<dbReference type="Gene3D" id="3.60.60.10">
    <property type="entry name" value="Penicillin V Acylase, Chain A"/>
    <property type="match status" value="1"/>
</dbReference>
<evidence type="ECO:0000313" key="7">
    <source>
        <dbReference type="EMBL" id="QBP17789.1"/>
    </source>
</evidence>
<evidence type="ECO:0000256" key="3">
    <source>
        <dbReference type="ARBA" id="ARBA00022670"/>
    </source>
</evidence>
<evidence type="ECO:0000256" key="4">
    <source>
        <dbReference type="ARBA" id="ARBA00022801"/>
    </source>
</evidence>
<comment type="catalytic activity">
    <reaction evidence="1">
        <text>an L-aminoacyl-L-amino acid + H2O = 2 an L-alpha-amino acid</text>
        <dbReference type="Rhea" id="RHEA:48940"/>
        <dbReference type="ChEBI" id="CHEBI:15377"/>
        <dbReference type="ChEBI" id="CHEBI:59869"/>
        <dbReference type="ChEBI" id="CHEBI:77460"/>
        <dbReference type="EC" id="3.4.13.19"/>
    </reaction>
</comment>
<dbReference type="GO" id="GO:0016805">
    <property type="term" value="F:dipeptidase activity"/>
    <property type="evidence" value="ECO:0007669"/>
    <property type="project" value="UniProtKB-KW"/>
</dbReference>
<protein>
    <recommendedName>
        <fullName evidence="6">Dipeptidase</fullName>
        <ecNumber evidence="6">3.4.-.-</ecNumber>
    </recommendedName>
</protein>
<gene>
    <name evidence="7" type="ORF">ELX58_01075</name>
</gene>
<dbReference type="PANTHER" id="PTHR12994:SF17">
    <property type="entry name" value="LD30995P"/>
    <property type="match status" value="1"/>
</dbReference>
<dbReference type="EC" id="3.4.-.-" evidence="6"/>
<dbReference type="RefSeq" id="WP_133441334.1">
    <property type="nucleotide sequence ID" value="NZ_CP034726.1"/>
</dbReference>
<keyword evidence="5 6" id="KW-0224">Dipeptidase</keyword>
<keyword evidence="4 6" id="KW-0378">Hydrolase</keyword>
<dbReference type="InterPro" id="IPR005322">
    <property type="entry name" value="Peptidase_C69"/>
</dbReference>
<organism evidence="7 8">
    <name type="scientific">Acetilactobacillus jinshanensis</name>
    <dbReference type="NCBI Taxonomy" id="1720083"/>
    <lineage>
        <taxon>Bacteria</taxon>
        <taxon>Bacillati</taxon>
        <taxon>Bacillota</taxon>
        <taxon>Bacilli</taxon>
        <taxon>Lactobacillales</taxon>
        <taxon>Lactobacillaceae</taxon>
        <taxon>Acetilactobacillus</taxon>
    </lineage>
</organism>
<keyword evidence="3 6" id="KW-0645">Protease</keyword>
<comment type="similarity">
    <text evidence="2 6">Belongs to the peptidase C69 family.</text>
</comment>
<evidence type="ECO:0000313" key="8">
    <source>
        <dbReference type="Proteomes" id="UP000294321"/>
    </source>
</evidence>
<dbReference type="Pfam" id="PF03577">
    <property type="entry name" value="Peptidase_C69"/>
    <property type="match status" value="1"/>
</dbReference>